<feature type="domain" description="Dynein heavy chain hydrolytic ATP-binding dynein motor region" evidence="2">
    <location>
        <begin position="82"/>
        <end position="115"/>
    </location>
</feature>
<protein>
    <recommendedName>
        <fullName evidence="2">Dynein heavy chain hydrolytic ATP-binding dynein motor region domain-containing protein</fullName>
    </recommendedName>
</protein>
<dbReference type="EMBL" id="CAUYUJ010001002">
    <property type="protein sequence ID" value="CAK0793590.1"/>
    <property type="molecule type" value="Genomic_DNA"/>
</dbReference>
<reference evidence="3" key="1">
    <citation type="submission" date="2023-10" db="EMBL/GenBank/DDBJ databases">
        <authorList>
            <person name="Chen Y."/>
            <person name="Shah S."/>
            <person name="Dougan E. K."/>
            <person name="Thang M."/>
            <person name="Chan C."/>
        </authorList>
    </citation>
    <scope>NUCLEOTIDE SEQUENCE [LARGE SCALE GENOMIC DNA]</scope>
</reference>
<dbReference type="Pfam" id="PF12774">
    <property type="entry name" value="AAA_6"/>
    <property type="match status" value="1"/>
</dbReference>
<dbReference type="InterPro" id="IPR026983">
    <property type="entry name" value="DHC"/>
</dbReference>
<evidence type="ECO:0000256" key="1">
    <source>
        <dbReference type="ARBA" id="ARBA00008887"/>
    </source>
</evidence>
<dbReference type="InterPro" id="IPR035699">
    <property type="entry name" value="AAA_6"/>
</dbReference>
<gene>
    <name evidence="3" type="ORF">PCOR1329_LOCUS3845</name>
</gene>
<dbReference type="Proteomes" id="UP001189429">
    <property type="component" value="Unassembled WGS sequence"/>
</dbReference>
<comment type="caution">
    <text evidence="3">The sequence shown here is derived from an EMBL/GenBank/DDBJ whole genome shotgun (WGS) entry which is preliminary data.</text>
</comment>
<dbReference type="PANTHER" id="PTHR46532">
    <property type="entry name" value="MALE FERTILITY FACTOR KL5"/>
    <property type="match status" value="1"/>
</dbReference>
<evidence type="ECO:0000259" key="2">
    <source>
        <dbReference type="Pfam" id="PF12774"/>
    </source>
</evidence>
<dbReference type="Gene3D" id="1.20.58.1120">
    <property type="match status" value="1"/>
</dbReference>
<evidence type="ECO:0000313" key="4">
    <source>
        <dbReference type="Proteomes" id="UP001189429"/>
    </source>
</evidence>
<proteinExistence type="inferred from homology"/>
<keyword evidence="4" id="KW-1185">Reference proteome</keyword>
<organism evidence="3 4">
    <name type="scientific">Prorocentrum cordatum</name>
    <dbReference type="NCBI Taxonomy" id="2364126"/>
    <lineage>
        <taxon>Eukaryota</taxon>
        <taxon>Sar</taxon>
        <taxon>Alveolata</taxon>
        <taxon>Dinophyceae</taxon>
        <taxon>Prorocentrales</taxon>
        <taxon>Prorocentraceae</taxon>
        <taxon>Prorocentrum</taxon>
    </lineage>
</organism>
<accession>A0ABN9PKN4</accession>
<sequence>MAWVLLSCDTVVVRSKMNRTKFETLVTIHVHQKDLFQEVWKKVREQKVKDEHDFEWLKQTRLYWKSETDHAVISIADVDFVYSYEYLGVKERLVITALTDRCYVTQSQALCLHLAETRAHYWLVRLRADVDYSRSAIRQVRM</sequence>
<dbReference type="PANTHER" id="PTHR46532:SF4">
    <property type="entry name" value="AAA+ ATPASE DOMAIN-CONTAINING PROTEIN"/>
    <property type="match status" value="1"/>
</dbReference>
<name>A0ABN9PKN4_9DINO</name>
<comment type="similarity">
    <text evidence="1">Belongs to the dynein heavy chain family.</text>
</comment>
<evidence type="ECO:0000313" key="3">
    <source>
        <dbReference type="EMBL" id="CAK0793590.1"/>
    </source>
</evidence>